<sequence length="97" mass="11374">MCHSRCTVHAGLFFCLSRNIQQKILFVFCKLQLLQDFFITFHNLAGCKAKRNLSLFCMILNQMHHCMNSSMDSLLFPAKIRFCRTFLIFCHMNGMTD</sequence>
<name>J9G0N8_9ZZZZ</name>
<accession>J9G0N8</accession>
<dbReference type="AlphaFoldDB" id="J9G0N8"/>
<gene>
    <name evidence="1" type="ORF">EVA_16522</name>
</gene>
<comment type="caution">
    <text evidence="1">The sequence shown here is derived from an EMBL/GenBank/DDBJ whole genome shotgun (WGS) entry which is preliminary data.</text>
</comment>
<dbReference type="EMBL" id="AMCI01005840">
    <property type="protein sequence ID" value="EJW95372.1"/>
    <property type="molecule type" value="Genomic_DNA"/>
</dbReference>
<evidence type="ECO:0000313" key="1">
    <source>
        <dbReference type="EMBL" id="EJW95372.1"/>
    </source>
</evidence>
<protein>
    <submittedName>
        <fullName evidence="1">Uncharacterized protein</fullName>
    </submittedName>
</protein>
<reference evidence="1" key="1">
    <citation type="journal article" date="2012" name="PLoS ONE">
        <title>Gene sets for utilization of primary and secondary nutrition supplies in the distal gut of endangered iberian lynx.</title>
        <authorList>
            <person name="Alcaide M."/>
            <person name="Messina E."/>
            <person name="Richter M."/>
            <person name="Bargiela R."/>
            <person name="Peplies J."/>
            <person name="Huws S.A."/>
            <person name="Newbold C.J."/>
            <person name="Golyshin P.N."/>
            <person name="Simon M.A."/>
            <person name="Lopez G."/>
            <person name="Yakimov M.M."/>
            <person name="Ferrer M."/>
        </authorList>
    </citation>
    <scope>NUCLEOTIDE SEQUENCE</scope>
</reference>
<organism evidence="1">
    <name type="scientific">gut metagenome</name>
    <dbReference type="NCBI Taxonomy" id="749906"/>
    <lineage>
        <taxon>unclassified sequences</taxon>
        <taxon>metagenomes</taxon>
        <taxon>organismal metagenomes</taxon>
    </lineage>
</organism>
<proteinExistence type="predicted"/>